<name>M6RHQ0_LEPIR</name>
<protein>
    <submittedName>
        <fullName evidence="1">Uncharacterized protein</fullName>
    </submittedName>
</protein>
<gene>
    <name evidence="1" type="ORF">LEP1GSC116_0412</name>
</gene>
<dbReference type="Proteomes" id="UP000012092">
    <property type="component" value="Unassembled WGS sequence"/>
</dbReference>
<dbReference type="AlphaFoldDB" id="M6RHQ0"/>
<evidence type="ECO:0000313" key="2">
    <source>
        <dbReference type="Proteomes" id="UP000012092"/>
    </source>
</evidence>
<reference evidence="1 2" key="1">
    <citation type="submission" date="2013-01" db="EMBL/GenBank/DDBJ databases">
        <authorList>
            <person name="Harkins D.M."/>
            <person name="Durkin A.S."/>
            <person name="Brinkac L.M."/>
            <person name="Haft D.H."/>
            <person name="Selengut J.D."/>
            <person name="Sanka R."/>
            <person name="DePew J."/>
            <person name="Purushe J."/>
            <person name="Picardeau M."/>
            <person name="Werts C."/>
            <person name="Goarant C."/>
            <person name="Vinetz J.M."/>
            <person name="Sutton G.G."/>
            <person name="Nierman W.C."/>
            <person name="Fouts D.E."/>
        </authorList>
    </citation>
    <scope>NUCLEOTIDE SEQUENCE [LARGE SCALE GENOMIC DNA]</scope>
    <source>
        <strain evidence="1 2">Verdun HP</strain>
    </source>
</reference>
<dbReference type="EMBL" id="AHNZ02000710">
    <property type="protein sequence ID" value="EMO04124.1"/>
    <property type="molecule type" value="Genomic_DNA"/>
</dbReference>
<evidence type="ECO:0000313" key="1">
    <source>
        <dbReference type="EMBL" id="EMO04124.1"/>
    </source>
</evidence>
<sequence length="40" mass="4632">MNSIFRQSSNFCTLEKYEIETLSFSLSSKTSFKTAFESQN</sequence>
<proteinExistence type="predicted"/>
<accession>M6RHQ0</accession>
<organism evidence="1 2">
    <name type="scientific">Leptospira interrogans serovar Icterohaemorrhagiae str. Verdun HP</name>
    <dbReference type="NCBI Taxonomy" id="1049910"/>
    <lineage>
        <taxon>Bacteria</taxon>
        <taxon>Pseudomonadati</taxon>
        <taxon>Spirochaetota</taxon>
        <taxon>Spirochaetia</taxon>
        <taxon>Leptospirales</taxon>
        <taxon>Leptospiraceae</taxon>
        <taxon>Leptospira</taxon>
    </lineage>
</organism>
<comment type="caution">
    <text evidence="1">The sequence shown here is derived from an EMBL/GenBank/DDBJ whole genome shotgun (WGS) entry which is preliminary data.</text>
</comment>